<reference evidence="1" key="1">
    <citation type="submission" date="2020-06" db="EMBL/GenBank/DDBJ databases">
        <authorList>
            <person name="Li T."/>
            <person name="Hu X."/>
            <person name="Zhang T."/>
            <person name="Song X."/>
            <person name="Zhang H."/>
            <person name="Dai N."/>
            <person name="Sheng W."/>
            <person name="Hou X."/>
            <person name="Wei L."/>
        </authorList>
    </citation>
    <scope>NUCLEOTIDE SEQUENCE</scope>
    <source>
        <strain evidence="1">KEN8</strain>
        <tissue evidence="1">Leaf</tissue>
    </source>
</reference>
<protein>
    <submittedName>
        <fullName evidence="1">SWI/SNF complex component SNF12</fullName>
    </submittedName>
</protein>
<accession>A0AAW2SYH3</accession>
<gene>
    <name evidence="1" type="ORF">Scaly_0171600</name>
</gene>
<organism evidence="1">
    <name type="scientific">Sesamum calycinum</name>
    <dbReference type="NCBI Taxonomy" id="2727403"/>
    <lineage>
        <taxon>Eukaryota</taxon>
        <taxon>Viridiplantae</taxon>
        <taxon>Streptophyta</taxon>
        <taxon>Embryophyta</taxon>
        <taxon>Tracheophyta</taxon>
        <taxon>Spermatophyta</taxon>
        <taxon>Magnoliopsida</taxon>
        <taxon>eudicotyledons</taxon>
        <taxon>Gunneridae</taxon>
        <taxon>Pentapetalae</taxon>
        <taxon>asterids</taxon>
        <taxon>lamiids</taxon>
        <taxon>Lamiales</taxon>
        <taxon>Pedaliaceae</taxon>
        <taxon>Sesamum</taxon>
    </lineage>
</organism>
<sequence>MVSQKITPHLTPPGPIHLEHRVKLSGASPVGNTCYDVLVDVPLSVEDMSTFLANLEKNKSVTAEFINALIASQARDLKLASADASREVEKAHRAEFYNQPWIEDAVIRYLNRKPAVGSDAGNK</sequence>
<reference evidence="1" key="2">
    <citation type="journal article" date="2024" name="Plant">
        <title>Genomic evolution and insights into agronomic trait innovations of Sesamum species.</title>
        <authorList>
            <person name="Miao H."/>
            <person name="Wang L."/>
            <person name="Qu L."/>
            <person name="Liu H."/>
            <person name="Sun Y."/>
            <person name="Le M."/>
            <person name="Wang Q."/>
            <person name="Wei S."/>
            <person name="Zheng Y."/>
            <person name="Lin W."/>
            <person name="Duan Y."/>
            <person name="Cao H."/>
            <person name="Xiong S."/>
            <person name="Wang X."/>
            <person name="Wei L."/>
            <person name="Li C."/>
            <person name="Ma Q."/>
            <person name="Ju M."/>
            <person name="Zhao R."/>
            <person name="Li G."/>
            <person name="Mu C."/>
            <person name="Tian Q."/>
            <person name="Mei H."/>
            <person name="Zhang T."/>
            <person name="Gao T."/>
            <person name="Zhang H."/>
        </authorList>
    </citation>
    <scope>NUCLEOTIDE SEQUENCE</scope>
    <source>
        <strain evidence="1">KEN8</strain>
    </source>
</reference>
<dbReference type="AlphaFoldDB" id="A0AAW2SYH3"/>
<proteinExistence type="predicted"/>
<comment type="caution">
    <text evidence="1">The sequence shown here is derived from an EMBL/GenBank/DDBJ whole genome shotgun (WGS) entry which is preliminary data.</text>
</comment>
<name>A0AAW2SYH3_9LAMI</name>
<evidence type="ECO:0000313" key="1">
    <source>
        <dbReference type="EMBL" id="KAL0397232.1"/>
    </source>
</evidence>
<dbReference type="EMBL" id="JACGWM010000001">
    <property type="protein sequence ID" value="KAL0397232.1"/>
    <property type="molecule type" value="Genomic_DNA"/>
</dbReference>